<evidence type="ECO:0000313" key="3">
    <source>
        <dbReference type="Proteomes" id="UP000242205"/>
    </source>
</evidence>
<sequence length="146" mass="15295">MNTPLDAWGSWLKGSLWAYPALEAVHITGIALLFGSLVVFELRMLGAARTLPAEALARLALPVSVGGFALAATSGLMLFAADAFDLLANPAFRIKMVLLVLAGLNAAAFHACDGLRCDGAARTVQLVSSIVLWLGIIVAGRMIAYV</sequence>
<name>A0A2I6SA81_9RHOO</name>
<dbReference type="Proteomes" id="UP000242205">
    <property type="component" value="Chromosome"/>
</dbReference>
<accession>A0A2I6SA81</accession>
<dbReference type="RefSeq" id="WP_102248208.1">
    <property type="nucleotide sequence ID" value="NZ_CP025682.1"/>
</dbReference>
<evidence type="ECO:0000256" key="1">
    <source>
        <dbReference type="SAM" id="Phobius"/>
    </source>
</evidence>
<keyword evidence="1" id="KW-1133">Transmembrane helix</keyword>
<dbReference type="EMBL" id="CP025682">
    <property type="protein sequence ID" value="AUN96166.1"/>
    <property type="molecule type" value="Genomic_DNA"/>
</dbReference>
<feature type="transmembrane region" description="Helical" evidence="1">
    <location>
        <begin position="59"/>
        <end position="80"/>
    </location>
</feature>
<keyword evidence="3" id="KW-1185">Reference proteome</keyword>
<dbReference type="AlphaFoldDB" id="A0A2I6SA81"/>
<feature type="transmembrane region" description="Helical" evidence="1">
    <location>
        <begin position="124"/>
        <end position="144"/>
    </location>
</feature>
<feature type="transmembrane region" description="Helical" evidence="1">
    <location>
        <begin position="16"/>
        <end position="39"/>
    </location>
</feature>
<keyword evidence="1" id="KW-0812">Transmembrane</keyword>
<feature type="transmembrane region" description="Helical" evidence="1">
    <location>
        <begin position="92"/>
        <end position="112"/>
    </location>
</feature>
<reference evidence="2 3" key="1">
    <citation type="submission" date="2018-01" db="EMBL/GenBank/DDBJ databases">
        <authorList>
            <person name="Fu G.-Y."/>
        </authorList>
    </citation>
    <scope>NUCLEOTIDE SEQUENCE [LARGE SCALE GENOMIC DNA]</scope>
    <source>
        <strain evidence="2 3">SY39</strain>
    </source>
</reference>
<dbReference type="OrthoDB" id="3536934at2"/>
<dbReference type="KEGG" id="atw:C0099_15195"/>
<evidence type="ECO:0000313" key="2">
    <source>
        <dbReference type="EMBL" id="AUN96166.1"/>
    </source>
</evidence>
<gene>
    <name evidence="2" type="ORF">C0099_15195</name>
</gene>
<organism evidence="2 3">
    <name type="scientific">Pseudazoarcus pumilus</name>
    <dbReference type="NCBI Taxonomy" id="2067960"/>
    <lineage>
        <taxon>Bacteria</taxon>
        <taxon>Pseudomonadati</taxon>
        <taxon>Pseudomonadota</taxon>
        <taxon>Betaproteobacteria</taxon>
        <taxon>Rhodocyclales</taxon>
        <taxon>Zoogloeaceae</taxon>
        <taxon>Pseudazoarcus</taxon>
    </lineage>
</organism>
<protein>
    <recommendedName>
        <fullName evidence="4">DUF2214 domain-containing protein</fullName>
    </recommendedName>
</protein>
<evidence type="ECO:0008006" key="4">
    <source>
        <dbReference type="Google" id="ProtNLM"/>
    </source>
</evidence>
<proteinExistence type="predicted"/>
<keyword evidence="1" id="KW-0472">Membrane</keyword>